<sequence>MLCPSQVMRHAPRCLVGDEGLLHQATSSLHASLALRAYTLRQRHLLLLLSSPTPSEPSKPSRPLPGGFCTVPDCETACCGTEHSHSSLQAVLLRRVLLFHGTLACRDGQEQTSKEDGRFRTDATQCVLPLSFRRELATPVKRTPERKKPAVARRPWGVRCQSYGRSSPVTDLHPQASTLEWDAMDTRTSPVFCAGAPCHRHSARISSPSVFGRPGWEASKRGRRQCRNQDSRACAGYKGWLPDPSTVHVGCRTVGDPRRPGLRLSRRLRMTEGRQQVSSSAGQRGPAKASRLAGS</sequence>
<dbReference type="Proteomes" id="UP001600064">
    <property type="component" value="Unassembled WGS sequence"/>
</dbReference>
<evidence type="ECO:0000256" key="1">
    <source>
        <dbReference type="SAM" id="MobiDB-lite"/>
    </source>
</evidence>
<dbReference type="EMBL" id="JAZGUE010000004">
    <property type="protein sequence ID" value="KAL2267548.1"/>
    <property type="molecule type" value="Genomic_DNA"/>
</dbReference>
<dbReference type="RefSeq" id="XP_070866275.1">
    <property type="nucleotide sequence ID" value="XM_071011357.1"/>
</dbReference>
<feature type="compositionally biased region" description="Polar residues" evidence="1">
    <location>
        <begin position="273"/>
        <end position="282"/>
    </location>
</feature>
<dbReference type="GeneID" id="98126001"/>
<reference evidence="2 3" key="1">
    <citation type="journal article" date="2024" name="Commun. Biol.">
        <title>Comparative genomic analysis of thermophilic fungi reveals convergent evolutionary adaptations and gene losses.</title>
        <authorList>
            <person name="Steindorff A.S."/>
            <person name="Aguilar-Pontes M.V."/>
            <person name="Robinson A.J."/>
            <person name="Andreopoulos B."/>
            <person name="LaButti K."/>
            <person name="Kuo A."/>
            <person name="Mondo S."/>
            <person name="Riley R."/>
            <person name="Otillar R."/>
            <person name="Haridas S."/>
            <person name="Lipzen A."/>
            <person name="Grimwood J."/>
            <person name="Schmutz J."/>
            <person name="Clum A."/>
            <person name="Reid I.D."/>
            <person name="Moisan M.C."/>
            <person name="Butler G."/>
            <person name="Nguyen T.T.M."/>
            <person name="Dewar K."/>
            <person name="Conant G."/>
            <person name="Drula E."/>
            <person name="Henrissat B."/>
            <person name="Hansel C."/>
            <person name="Singer S."/>
            <person name="Hutchinson M.I."/>
            <person name="de Vries R.P."/>
            <person name="Natvig D.O."/>
            <person name="Powell A.J."/>
            <person name="Tsang A."/>
            <person name="Grigoriev I.V."/>
        </authorList>
    </citation>
    <scope>NUCLEOTIDE SEQUENCE [LARGE SCALE GENOMIC DNA]</scope>
    <source>
        <strain evidence="2 3">ATCC 22073</strain>
    </source>
</reference>
<organism evidence="2 3">
    <name type="scientific">Remersonia thermophila</name>
    <dbReference type="NCBI Taxonomy" id="72144"/>
    <lineage>
        <taxon>Eukaryota</taxon>
        <taxon>Fungi</taxon>
        <taxon>Dikarya</taxon>
        <taxon>Ascomycota</taxon>
        <taxon>Pezizomycotina</taxon>
        <taxon>Sordariomycetes</taxon>
        <taxon>Sordariomycetidae</taxon>
        <taxon>Sordariales</taxon>
        <taxon>Sordariales incertae sedis</taxon>
        <taxon>Remersonia</taxon>
    </lineage>
</organism>
<proteinExistence type="predicted"/>
<evidence type="ECO:0000313" key="3">
    <source>
        <dbReference type="Proteomes" id="UP001600064"/>
    </source>
</evidence>
<evidence type="ECO:0000313" key="2">
    <source>
        <dbReference type="EMBL" id="KAL2267548.1"/>
    </source>
</evidence>
<accession>A0ABR4DB14</accession>
<keyword evidence="3" id="KW-1185">Reference proteome</keyword>
<name>A0ABR4DB14_9PEZI</name>
<gene>
    <name evidence="2" type="ORF">VTJ83DRAFT_4825</name>
</gene>
<feature type="region of interest" description="Disordered" evidence="1">
    <location>
        <begin position="256"/>
        <end position="295"/>
    </location>
</feature>
<protein>
    <submittedName>
        <fullName evidence="2">Uncharacterized protein</fullName>
    </submittedName>
</protein>
<comment type="caution">
    <text evidence="2">The sequence shown here is derived from an EMBL/GenBank/DDBJ whole genome shotgun (WGS) entry which is preliminary data.</text>
</comment>